<accession>A0A0L0CS90</accession>
<reference evidence="4" key="2">
    <citation type="submission" date="2015-07" db="EMBL/GenBank/DDBJ databases">
        <title>The genome sequence of Plasmodium falciparum RAJ116.</title>
        <authorList>
            <consortium name="The Broad Institute Genome Sequencing Platform"/>
            <person name="Volkman S.K."/>
            <person name="Neafsey D.E."/>
            <person name="Dash A.P."/>
            <person name="Chitnis C.E."/>
            <person name="Hartl D.L."/>
            <person name="Young S.K."/>
            <person name="Kodira C.D."/>
            <person name="Zeng Q."/>
            <person name="Koehrsen M."/>
            <person name="Godfrey P."/>
            <person name="Alvarado L."/>
            <person name="Berlin A."/>
            <person name="Borenstein D."/>
            <person name="Chen Z."/>
            <person name="Engels R."/>
            <person name="Freedman E."/>
            <person name="Gellesch M."/>
            <person name="Goldberg J."/>
            <person name="Griggs A."/>
            <person name="Gujja S."/>
            <person name="Heiman D."/>
            <person name="Hepburn T."/>
            <person name="Howarth C."/>
            <person name="Jen D."/>
            <person name="Larson L."/>
            <person name="Lewis B."/>
            <person name="Mehta T."/>
            <person name="Park D."/>
            <person name="Pearson M."/>
            <person name="Roberts A."/>
            <person name="Saif S."/>
            <person name="Shea T."/>
            <person name="Shenoy N."/>
            <person name="Sisk P."/>
            <person name="Stolte C."/>
            <person name="Sykes S."/>
            <person name="Walk T."/>
            <person name="White J."/>
            <person name="Yandava C."/>
            <person name="Wirth D.F."/>
            <person name="Nusbaum C."/>
            <person name="Birren B."/>
        </authorList>
    </citation>
    <scope>NUCLEOTIDE SEQUENCE [LARGE SCALE GENOMIC DNA]</scope>
    <source>
        <strain evidence="4">RAJ116</strain>
    </source>
</reference>
<feature type="domain" description="PA14" evidence="2">
    <location>
        <begin position="159"/>
        <end position="327"/>
    </location>
</feature>
<dbReference type="InterPro" id="IPR036943">
    <property type="entry name" value="FN_type2_sf"/>
</dbReference>
<evidence type="ECO:0000259" key="2">
    <source>
        <dbReference type="PROSITE" id="PS51820"/>
    </source>
</evidence>
<dbReference type="Pfam" id="PF07691">
    <property type="entry name" value="PA14"/>
    <property type="match status" value="1"/>
</dbReference>
<dbReference type="PROSITE" id="PS51820">
    <property type="entry name" value="PA14"/>
    <property type="match status" value="1"/>
</dbReference>
<feature type="chain" id="PRO_5005536857" evidence="1">
    <location>
        <begin position="21"/>
        <end position="718"/>
    </location>
</feature>
<reference evidence="4" key="1">
    <citation type="submission" date="2015-07" db="EMBL/GenBank/DDBJ databases">
        <title>Annotation of Plasmodium falciparum RAJ116.</title>
        <authorList>
            <consortium name="The Broad Institute Genome Sequencing Platform"/>
            <person name="Volkman S.K."/>
            <person name="Neafsey D.E."/>
            <person name="Dash A.P."/>
            <person name="Chitnis C.E."/>
            <person name="Hartl D.L."/>
            <person name="Young S.K."/>
            <person name="Zeng Q."/>
            <person name="Koehrsen M."/>
            <person name="Alvarado L."/>
            <person name="Berlin A."/>
            <person name="Borenstein D."/>
            <person name="Chapman S.B."/>
            <person name="Chen Z."/>
            <person name="Engels R."/>
            <person name="Freedman E."/>
            <person name="Gellesch M."/>
            <person name="Goldberg J."/>
            <person name="Griggs A."/>
            <person name="Gujja S."/>
            <person name="Heilman E.R."/>
            <person name="Heiman D.I."/>
            <person name="Howarth C."/>
            <person name="Jen D."/>
            <person name="Larson L."/>
            <person name="Mehta T."/>
            <person name="Neiman D."/>
            <person name="Park D."/>
            <person name="Pearson M."/>
            <person name="Roberts A."/>
            <person name="Saif S."/>
            <person name="Shea T."/>
            <person name="Shenoy N."/>
            <person name="Sisk P."/>
            <person name="Stolte C."/>
            <person name="Sykes S."/>
            <person name="Walk T."/>
            <person name="White J."/>
            <person name="Yandava C."/>
            <person name="Haas B."/>
            <person name="Henn M.R."/>
            <person name="Nusbaum C."/>
            <person name="Birren B."/>
        </authorList>
    </citation>
    <scope>NUCLEOTIDE SEQUENCE [LARGE SCALE GENOMIC DNA]</scope>
    <source>
        <strain evidence="4">RAJ116</strain>
    </source>
</reference>
<proteinExistence type="predicted"/>
<dbReference type="Gene3D" id="3.90.182.10">
    <property type="entry name" value="Toxin - Anthrax Protective Antigen,domain 1"/>
    <property type="match status" value="1"/>
</dbReference>
<protein>
    <submittedName>
        <fullName evidence="3">PA14 domain-containing protein</fullName>
    </submittedName>
</protein>
<dbReference type="SMART" id="SM00758">
    <property type="entry name" value="PA14"/>
    <property type="match status" value="1"/>
</dbReference>
<dbReference type="SUPFAM" id="SSF56988">
    <property type="entry name" value="Anthrax protective antigen"/>
    <property type="match status" value="1"/>
</dbReference>
<feature type="signal peptide" evidence="1">
    <location>
        <begin position="1"/>
        <end position="20"/>
    </location>
</feature>
<dbReference type="InterPro" id="IPR037524">
    <property type="entry name" value="PA14/GLEYA"/>
</dbReference>
<dbReference type="OrthoDB" id="441660at2759"/>
<organism evidence="3 4">
    <name type="scientific">Plasmodium falciparum RAJ116</name>
    <dbReference type="NCBI Taxonomy" id="580058"/>
    <lineage>
        <taxon>Eukaryota</taxon>
        <taxon>Sar</taxon>
        <taxon>Alveolata</taxon>
        <taxon>Apicomplexa</taxon>
        <taxon>Aconoidasida</taxon>
        <taxon>Haemosporida</taxon>
        <taxon>Plasmodiidae</taxon>
        <taxon>Plasmodium</taxon>
        <taxon>Plasmodium (Laverania)</taxon>
    </lineage>
</organism>
<evidence type="ECO:0000256" key="1">
    <source>
        <dbReference type="SAM" id="SignalP"/>
    </source>
</evidence>
<gene>
    <name evidence="3" type="ORF">PFLG_00131</name>
</gene>
<sequence length="718" mass="83034">MKYINTICFVLIFLSSKCNTQNYDKENLKKLTEYRQQHRKTVDGRLCAAAFVQDDQTYTDCTRATDPNGITGKEWCYVEVQLIGKGNRDWDYCKGVINYDVVRTKNSSRNINRLLLQATSLSDTGNKIIELEEEVEKNRKSYLENKKNCSMQKGYVVEEKADGLMASYYNNAYFSGYPTAIHNDKYINFIWDTGIPIENIPYQHFSIRWDGYLKIPESDNYIFSVDHDCGIRIFLDNSPIIVDNMPFPKEEESEEIRPISIQSFDKMNSKVHKTNSEKLGLIGGKKYKIRIEYFHLSTMKFANPHISHIILYWKSNNIMEEIIPSNYFFQEFTNTKETLSIYEVQQNSNNSSTEQKIYYIYSSQYNEGEVIISLPTPTTFLLFVQPSDLRSGDTCKGYVQPVSLTSSDYFHSCYTSSYESQMFDCNAGFSGNNQEKEYSTWKTAQNKSLGQYVSINFKYDIDIHSFTFKTLNLSNNNTINELSLYFPSIKNPEIFSISPGHHHYVLKTPIKTNTVKVVISKVNNPKAQTGGNITFYGIPCIDIKNQEKESDKKKSQYEINIFFRSKNVHISKPFNWIIDNGMKKSDHGFFKYGWDLLPTPIDLRYLDKKDPTHAGISFVPYECNNTNTCNKQTFNKWSIDLIHEGTYSVTIEIGSPTGKQEINSIKVNNEIFINNIFLKPKQYTKVTANIVIKENKTLELTTNTNTVIQSIQILFLHN</sequence>
<dbReference type="Gene3D" id="2.10.10.10">
    <property type="entry name" value="Fibronectin, type II, collagen-binding"/>
    <property type="match status" value="1"/>
</dbReference>
<dbReference type="EMBL" id="GG663781">
    <property type="protein sequence ID" value="KNC35183.1"/>
    <property type="molecule type" value="Genomic_DNA"/>
</dbReference>
<name>A0A0L0CS90_PLAFA</name>
<evidence type="ECO:0000313" key="4">
    <source>
        <dbReference type="Proteomes" id="UP000054566"/>
    </source>
</evidence>
<dbReference type="Proteomes" id="UP000054566">
    <property type="component" value="Unassembled WGS sequence"/>
</dbReference>
<dbReference type="AlphaFoldDB" id="A0A0L0CS90"/>
<dbReference type="InterPro" id="IPR011658">
    <property type="entry name" value="PA14_dom"/>
</dbReference>
<keyword evidence="1" id="KW-0732">Signal</keyword>
<evidence type="ECO:0000313" key="3">
    <source>
        <dbReference type="EMBL" id="KNC35183.1"/>
    </source>
</evidence>